<keyword evidence="2" id="KW-0472">Membrane</keyword>
<keyword evidence="2" id="KW-0812">Transmembrane</keyword>
<evidence type="ECO:0000313" key="3">
    <source>
        <dbReference type="EMBL" id="QYL18575.1"/>
    </source>
</evidence>
<gene>
    <name evidence="3" type="ORF">K0O64_08805</name>
</gene>
<keyword evidence="4" id="KW-1185">Reference proteome</keyword>
<evidence type="ECO:0000256" key="2">
    <source>
        <dbReference type="SAM" id="Phobius"/>
    </source>
</evidence>
<evidence type="ECO:0000256" key="1">
    <source>
        <dbReference type="SAM" id="MobiDB-lite"/>
    </source>
</evidence>
<feature type="transmembrane region" description="Helical" evidence="2">
    <location>
        <begin position="138"/>
        <end position="160"/>
    </location>
</feature>
<feature type="transmembrane region" description="Helical" evidence="2">
    <location>
        <begin position="13"/>
        <end position="32"/>
    </location>
</feature>
<accession>A0ABX8VRT2</accession>
<feature type="transmembrane region" description="Helical" evidence="2">
    <location>
        <begin position="67"/>
        <end position="86"/>
    </location>
</feature>
<organism evidence="3 4">
    <name type="scientific">Mycolicibacterium pallens</name>
    <dbReference type="NCBI Taxonomy" id="370524"/>
    <lineage>
        <taxon>Bacteria</taxon>
        <taxon>Bacillati</taxon>
        <taxon>Actinomycetota</taxon>
        <taxon>Actinomycetes</taxon>
        <taxon>Mycobacteriales</taxon>
        <taxon>Mycobacteriaceae</taxon>
        <taxon>Mycolicibacterium</taxon>
    </lineage>
</organism>
<keyword evidence="2" id="KW-1133">Transmembrane helix</keyword>
<protein>
    <recommendedName>
        <fullName evidence="5">Integral membrane protein</fullName>
    </recommendedName>
</protein>
<name>A0ABX8VRT2_9MYCO</name>
<dbReference type="EMBL" id="CP080333">
    <property type="protein sequence ID" value="QYL18575.1"/>
    <property type="molecule type" value="Genomic_DNA"/>
</dbReference>
<dbReference type="RefSeq" id="WP_096310779.1">
    <property type="nucleotide sequence ID" value="NZ_CP080333.1"/>
</dbReference>
<feature type="transmembrane region" description="Helical" evidence="2">
    <location>
        <begin position="106"/>
        <end position="126"/>
    </location>
</feature>
<reference evidence="3 4" key="1">
    <citation type="submission" date="2021-07" db="EMBL/GenBank/DDBJ databases">
        <title>Whole genome sequencing of non-tuberculosis mycobacteria type-strains.</title>
        <authorList>
            <person name="Igarashi Y."/>
            <person name="Osugi A."/>
            <person name="Mitarai S."/>
        </authorList>
    </citation>
    <scope>NUCLEOTIDE SEQUENCE [LARGE SCALE GENOMIC DNA]</scope>
    <source>
        <strain evidence="3 4">JCM 16370</strain>
    </source>
</reference>
<evidence type="ECO:0000313" key="4">
    <source>
        <dbReference type="Proteomes" id="UP000825367"/>
    </source>
</evidence>
<dbReference type="Proteomes" id="UP000825367">
    <property type="component" value="Chromosome"/>
</dbReference>
<feature type="region of interest" description="Disordered" evidence="1">
    <location>
        <begin position="163"/>
        <end position="239"/>
    </location>
</feature>
<proteinExistence type="predicted"/>
<sequence length="239" mass="25048">MPAQYAVKTDSRLAARCAATASIGAAVIHFAVTPMHWKDWLPSGLFFASIAVFQLVWGFIAWSRPTMVVLVAGILGNAGSAALWVLSRTAGAPFGPNAGQPEAVEAAGICVLLLQCYVVMGAGWALTRRYRTDEVPGYGRALVLLGANTVMVGAVTVGLASGLQGHHHHHGSATEAEQEPIHSTQMDGHSHHADPVVPAATQPSTAPVPVESGRPVTDMNLKTGGDQPNADGHQHHHDD</sequence>
<evidence type="ECO:0008006" key="5">
    <source>
        <dbReference type="Google" id="ProtNLM"/>
    </source>
</evidence>
<feature type="transmembrane region" description="Helical" evidence="2">
    <location>
        <begin position="44"/>
        <end position="62"/>
    </location>
</feature>